<proteinExistence type="predicted"/>
<dbReference type="InterPro" id="IPR051207">
    <property type="entry name" value="ComplexI_NDUFA9_subunit"/>
</dbReference>
<dbReference type="Gene3D" id="3.40.50.720">
    <property type="entry name" value="NAD(P)-binding Rossmann-like Domain"/>
    <property type="match status" value="1"/>
</dbReference>
<protein>
    <recommendedName>
        <fullName evidence="1">NAD-dependent epimerase/dehydratase domain-containing protein</fullName>
    </recommendedName>
</protein>
<dbReference type="PANTHER" id="PTHR12126:SF11">
    <property type="entry name" value="NADH DEHYDROGENASE [UBIQUINONE] 1 ALPHA SUBCOMPLEX SUBUNIT 9, MITOCHONDRIAL"/>
    <property type="match status" value="1"/>
</dbReference>
<dbReference type="SUPFAM" id="SSF51735">
    <property type="entry name" value="NAD(P)-binding Rossmann-fold domains"/>
    <property type="match status" value="1"/>
</dbReference>
<reference evidence="2" key="1">
    <citation type="submission" date="2023-10" db="EMBL/GenBank/DDBJ databases">
        <authorList>
            <person name="Chen Y."/>
            <person name="Shah S."/>
            <person name="Dougan E. K."/>
            <person name="Thang M."/>
            <person name="Chan C."/>
        </authorList>
    </citation>
    <scope>NUCLEOTIDE SEQUENCE [LARGE SCALE GENOMIC DNA]</scope>
</reference>
<comment type="caution">
    <text evidence="2">The sequence shown here is derived from an EMBL/GenBank/DDBJ whole genome shotgun (WGS) entry which is preliminary data.</text>
</comment>
<gene>
    <name evidence="2" type="ORF">PCOR1329_LOCUS82275</name>
</gene>
<evidence type="ECO:0000313" key="3">
    <source>
        <dbReference type="Proteomes" id="UP001189429"/>
    </source>
</evidence>
<sequence>MAPPRVAVTGALSYTGRYLTRLLLDEGASVVNLSGRARPIAAHNLPAQDVARVEARPLAFSEPARLERALRGCDVLYCTYWIRFAVGGDTHAAAAERCRTLFEAAAKAGVQKVVFSSHTRAAEDSPFAYIAGKASAVGALRKLSASSGMGYAVVRPCGIFGDTADESVLMNNAAWVLRRVPLFLLAGGGQHRFQPVHVRDMAELMADLGHRSPHTSGEERDACGPDAPTARELFRSIARACGSRALVVPSGLSTGVITALSRPINWATGDVLLDGDDLDLLCSGLTLADEPEDPAIARRRSLLGWLAEVGPSLGAAYVSSMARYYSVSAGGS</sequence>
<dbReference type="Pfam" id="PF01370">
    <property type="entry name" value="Epimerase"/>
    <property type="match status" value="1"/>
</dbReference>
<dbReference type="Proteomes" id="UP001189429">
    <property type="component" value="Unassembled WGS sequence"/>
</dbReference>
<dbReference type="EMBL" id="CAUYUJ010021815">
    <property type="protein sequence ID" value="CAK0907166.1"/>
    <property type="molecule type" value="Genomic_DNA"/>
</dbReference>
<organism evidence="2 3">
    <name type="scientific">Prorocentrum cordatum</name>
    <dbReference type="NCBI Taxonomy" id="2364126"/>
    <lineage>
        <taxon>Eukaryota</taxon>
        <taxon>Sar</taxon>
        <taxon>Alveolata</taxon>
        <taxon>Dinophyceae</taxon>
        <taxon>Prorocentrales</taxon>
        <taxon>Prorocentraceae</taxon>
        <taxon>Prorocentrum</taxon>
    </lineage>
</organism>
<dbReference type="PANTHER" id="PTHR12126">
    <property type="entry name" value="NADH-UBIQUINONE OXIDOREDUCTASE 39 KDA SUBUNIT-RELATED"/>
    <property type="match status" value="1"/>
</dbReference>
<keyword evidence="3" id="KW-1185">Reference proteome</keyword>
<accession>A0ABN9Y3S4</accession>
<evidence type="ECO:0000259" key="1">
    <source>
        <dbReference type="Pfam" id="PF01370"/>
    </source>
</evidence>
<evidence type="ECO:0000313" key="2">
    <source>
        <dbReference type="EMBL" id="CAK0907166.1"/>
    </source>
</evidence>
<feature type="domain" description="NAD-dependent epimerase/dehydratase" evidence="1">
    <location>
        <begin position="6"/>
        <end position="205"/>
    </location>
</feature>
<dbReference type="InterPro" id="IPR036291">
    <property type="entry name" value="NAD(P)-bd_dom_sf"/>
</dbReference>
<name>A0ABN9Y3S4_9DINO</name>
<dbReference type="InterPro" id="IPR001509">
    <property type="entry name" value="Epimerase_deHydtase"/>
</dbReference>